<organism evidence="1 2">
    <name type="scientific">Lichenibacterium minor</name>
    <dbReference type="NCBI Taxonomy" id="2316528"/>
    <lineage>
        <taxon>Bacteria</taxon>
        <taxon>Pseudomonadati</taxon>
        <taxon>Pseudomonadota</taxon>
        <taxon>Alphaproteobacteria</taxon>
        <taxon>Hyphomicrobiales</taxon>
        <taxon>Lichenihabitantaceae</taxon>
        <taxon>Lichenibacterium</taxon>
    </lineage>
</organism>
<protein>
    <recommendedName>
        <fullName evidence="3">HEPN domain-containing protein</fullName>
    </recommendedName>
</protein>
<dbReference type="Proteomes" id="UP000290759">
    <property type="component" value="Unassembled WGS sequence"/>
</dbReference>
<gene>
    <name evidence="1" type="ORF">D3273_21205</name>
</gene>
<reference evidence="1 2" key="2">
    <citation type="submission" date="2019-02" db="EMBL/GenBank/DDBJ databases">
        <title>'Lichenibacterium ramalinii' gen. nov. sp. nov., 'Lichenibacterium minor' gen. nov. sp. nov.</title>
        <authorList>
            <person name="Pankratov T."/>
        </authorList>
    </citation>
    <scope>NUCLEOTIDE SEQUENCE [LARGE SCALE GENOMIC DNA]</scope>
    <source>
        <strain evidence="1 2">RmlP026</strain>
    </source>
</reference>
<reference evidence="1 2" key="1">
    <citation type="submission" date="2018-12" db="EMBL/GenBank/DDBJ databases">
        <authorList>
            <person name="Grouzdev D.S."/>
            <person name="Krutkina M.S."/>
        </authorList>
    </citation>
    <scope>NUCLEOTIDE SEQUENCE [LARGE SCALE GENOMIC DNA]</scope>
    <source>
        <strain evidence="1 2">RmlP026</strain>
    </source>
</reference>
<dbReference type="AlphaFoldDB" id="A0A4Q2U2N1"/>
<dbReference type="Gene3D" id="1.20.120.330">
    <property type="entry name" value="Nucleotidyltransferases domain 2"/>
    <property type="match status" value="1"/>
</dbReference>
<dbReference type="OrthoDB" id="7845978at2"/>
<proteinExistence type="predicted"/>
<keyword evidence="2" id="KW-1185">Reference proteome</keyword>
<sequence length="154" mass="17037">MLASARDGSPTGADLCRCISTSYYAVFHAVLTAGADRFFGAGNRNEAGYRFLYRTYDHGRMKKSCEQVARLKLDQMEQKRFGRSAFHPDIRDFAQAFSRLQASRERADYDPRADPTIAEAQAAIADAERAIASFASAPDDERSDLLALMLGGRS</sequence>
<comment type="caution">
    <text evidence="1">The sequence shown here is derived from an EMBL/GenBank/DDBJ whole genome shotgun (WGS) entry which is preliminary data.</text>
</comment>
<dbReference type="EMBL" id="QYBB01000035">
    <property type="protein sequence ID" value="RYC29978.1"/>
    <property type="molecule type" value="Genomic_DNA"/>
</dbReference>
<evidence type="ECO:0008006" key="3">
    <source>
        <dbReference type="Google" id="ProtNLM"/>
    </source>
</evidence>
<accession>A0A4Q2U2N1</accession>
<name>A0A4Q2U2N1_9HYPH</name>
<evidence type="ECO:0000313" key="2">
    <source>
        <dbReference type="Proteomes" id="UP000290759"/>
    </source>
</evidence>
<evidence type="ECO:0000313" key="1">
    <source>
        <dbReference type="EMBL" id="RYC29978.1"/>
    </source>
</evidence>
<dbReference type="RefSeq" id="WP_129228894.1">
    <property type="nucleotide sequence ID" value="NZ_QYBB01000035.1"/>
</dbReference>